<dbReference type="InterPro" id="IPR013216">
    <property type="entry name" value="Methyltransf_11"/>
</dbReference>
<keyword evidence="2" id="KW-0808">Transferase</keyword>
<dbReference type="RefSeq" id="WP_171164656.1">
    <property type="nucleotide sequence ID" value="NZ_CP053073.1"/>
</dbReference>
<dbReference type="GO" id="GO:0008757">
    <property type="term" value="F:S-adenosylmethionine-dependent methyltransferase activity"/>
    <property type="evidence" value="ECO:0007669"/>
    <property type="project" value="InterPro"/>
</dbReference>
<keyword evidence="2" id="KW-0489">Methyltransferase</keyword>
<evidence type="ECO:0000259" key="1">
    <source>
        <dbReference type="Pfam" id="PF08241"/>
    </source>
</evidence>
<dbReference type="AlphaFoldDB" id="A0A6M4HCN7"/>
<organism evidence="2 3">
    <name type="scientific">Usitatibacter palustris</name>
    <dbReference type="NCBI Taxonomy" id="2732487"/>
    <lineage>
        <taxon>Bacteria</taxon>
        <taxon>Pseudomonadati</taxon>
        <taxon>Pseudomonadota</taxon>
        <taxon>Betaproteobacteria</taxon>
        <taxon>Nitrosomonadales</taxon>
        <taxon>Usitatibacteraceae</taxon>
        <taxon>Usitatibacter</taxon>
    </lineage>
</organism>
<dbReference type="EC" id="2.1.1.163" evidence="2"/>
<proteinExistence type="predicted"/>
<dbReference type="Proteomes" id="UP000503096">
    <property type="component" value="Chromosome"/>
</dbReference>
<reference evidence="2 3" key="1">
    <citation type="submission" date="2020-04" db="EMBL/GenBank/DDBJ databases">
        <title>Usitatibacter rugosus gen. nov., sp. nov. and Usitatibacter palustris sp. nov., novel members of Usitatibacteraceae fam. nov. within the order Nitrosomonadales isolated from soil.</title>
        <authorList>
            <person name="Huber K.J."/>
            <person name="Neumann-Schaal M."/>
            <person name="Geppert A."/>
            <person name="Luckner M."/>
            <person name="Wanner G."/>
            <person name="Overmann J."/>
        </authorList>
    </citation>
    <scope>NUCLEOTIDE SEQUENCE [LARGE SCALE GENOMIC DNA]</scope>
    <source>
        <strain evidence="2 3">Swamp67</strain>
    </source>
</reference>
<name>A0A6M4HCN7_9PROT</name>
<feature type="domain" description="Methyltransferase type 11" evidence="1">
    <location>
        <begin position="103"/>
        <end position="194"/>
    </location>
</feature>
<dbReference type="CDD" id="cd02440">
    <property type="entry name" value="AdoMet_MTases"/>
    <property type="match status" value="1"/>
</dbReference>
<dbReference type="InParanoid" id="A0A6M4HCN7"/>
<evidence type="ECO:0000313" key="3">
    <source>
        <dbReference type="Proteomes" id="UP000503096"/>
    </source>
</evidence>
<dbReference type="EMBL" id="CP053073">
    <property type="protein sequence ID" value="QJR16498.1"/>
    <property type="molecule type" value="Genomic_DNA"/>
</dbReference>
<dbReference type="GO" id="GO:0043770">
    <property type="term" value="F:demethylmenaquinone methyltransferase activity"/>
    <property type="evidence" value="ECO:0007669"/>
    <property type="project" value="UniProtKB-EC"/>
</dbReference>
<protein>
    <submittedName>
        <fullName evidence="2">2-methoxy-6-polyprenyl-1,4-benzoquinol methylase, mitochondrial</fullName>
        <ecNumber evidence="2">2.1.1.163</ecNumber>
    </submittedName>
</protein>
<evidence type="ECO:0000313" key="2">
    <source>
        <dbReference type="EMBL" id="QJR16498.1"/>
    </source>
</evidence>
<dbReference type="GO" id="GO:0032259">
    <property type="term" value="P:methylation"/>
    <property type="evidence" value="ECO:0007669"/>
    <property type="project" value="UniProtKB-KW"/>
</dbReference>
<gene>
    <name evidence="2" type="ORF">DSM104440_03333</name>
</gene>
<dbReference type="InterPro" id="IPR029063">
    <property type="entry name" value="SAM-dependent_MTases_sf"/>
</dbReference>
<accession>A0A6M4HCN7</accession>
<dbReference type="PANTHER" id="PTHR43591">
    <property type="entry name" value="METHYLTRANSFERASE"/>
    <property type="match status" value="1"/>
</dbReference>
<dbReference type="Gene3D" id="3.40.50.150">
    <property type="entry name" value="Vaccinia Virus protein VP39"/>
    <property type="match status" value="1"/>
</dbReference>
<dbReference type="KEGG" id="upl:DSM104440_03333"/>
<dbReference type="SUPFAM" id="SSF53335">
    <property type="entry name" value="S-adenosyl-L-methionine-dependent methyltransferases"/>
    <property type="match status" value="1"/>
</dbReference>
<dbReference type="Pfam" id="PF08241">
    <property type="entry name" value="Methyltransf_11"/>
    <property type="match status" value="1"/>
</dbReference>
<sequence>MSLRSEVLETLVCPVTREALTWSDEWVANSSRSHRYRISESGIPLFAEEFCSAEGRIQQHHYDKVAAAYMESLAYPHTLAYTEALDDAFLALMEKGGMGRVAEICCGRGEAFRLLRERVGAGVGVDVSISMLEAARRELGGERIAFVQGDATALPIADGAYDNVVMFGGIHHVNDREKLFSEVFRILKPGGRFYWREPVSDFFLWRLLRAIIYRLSPALDHETERPLLYRETVPVLEKVGFELRRWETYGFLGFCFFMNSDVLVFNRAFRFIPGIRAITRGFARLDELTLKLPGMSRAGLQVLGVAQKPASGTP</sequence>
<keyword evidence="3" id="KW-1185">Reference proteome</keyword>